<sequence length="200" mass="22360">MKQTGSFRGRTSTKSGFLSPVGGRPRSYGLICTYVNEFKSLQLRICANNSITIWGDMQMNGLNNKKYIKLRANSTYLVAVNFHPWGANDGLLRKKTQTLNALYPQKSKTAKLRCVVIIEFFSCDGLFPLAAALFGQNMRAFRAFRNLERIAQRFSDYDEILPAIAASCQHCKQDNSIVGSGDNNNVDNGNDESNDDDNKL</sequence>
<proteinExistence type="predicted"/>
<dbReference type="AlphaFoldDB" id="A0A1B0AIN2"/>
<protein>
    <submittedName>
        <fullName evidence="2">Uncharacterized protein</fullName>
    </submittedName>
</protein>
<accession>A0A1B0AIN2</accession>
<keyword evidence="3" id="KW-1185">Reference proteome</keyword>
<reference evidence="3" key="1">
    <citation type="submission" date="2014-03" db="EMBL/GenBank/DDBJ databases">
        <authorList>
            <person name="Aksoy S."/>
            <person name="Warren W."/>
            <person name="Wilson R.K."/>
        </authorList>
    </citation>
    <scope>NUCLEOTIDE SEQUENCE [LARGE SCALE GENOMIC DNA]</scope>
    <source>
        <strain evidence="3">IAEA</strain>
    </source>
</reference>
<dbReference type="Proteomes" id="UP000092445">
    <property type="component" value="Unassembled WGS sequence"/>
</dbReference>
<name>A0A1B0AIN2_GLOPL</name>
<reference evidence="2" key="2">
    <citation type="submission" date="2020-05" db="UniProtKB">
        <authorList>
            <consortium name="EnsemblMetazoa"/>
        </authorList>
    </citation>
    <scope>IDENTIFICATION</scope>
    <source>
        <strain evidence="2">IAEA</strain>
    </source>
</reference>
<evidence type="ECO:0000313" key="3">
    <source>
        <dbReference type="Proteomes" id="UP000092445"/>
    </source>
</evidence>
<feature type="region of interest" description="Disordered" evidence="1">
    <location>
        <begin position="179"/>
        <end position="200"/>
    </location>
</feature>
<evidence type="ECO:0000256" key="1">
    <source>
        <dbReference type="SAM" id="MobiDB-lite"/>
    </source>
</evidence>
<organism evidence="2 3">
    <name type="scientific">Glossina pallidipes</name>
    <name type="common">Tsetse fly</name>
    <dbReference type="NCBI Taxonomy" id="7398"/>
    <lineage>
        <taxon>Eukaryota</taxon>
        <taxon>Metazoa</taxon>
        <taxon>Ecdysozoa</taxon>
        <taxon>Arthropoda</taxon>
        <taxon>Hexapoda</taxon>
        <taxon>Insecta</taxon>
        <taxon>Pterygota</taxon>
        <taxon>Neoptera</taxon>
        <taxon>Endopterygota</taxon>
        <taxon>Diptera</taxon>
        <taxon>Brachycera</taxon>
        <taxon>Muscomorpha</taxon>
        <taxon>Hippoboscoidea</taxon>
        <taxon>Glossinidae</taxon>
        <taxon>Glossina</taxon>
    </lineage>
</organism>
<dbReference type="EnsemblMetazoa" id="GPAI047047-RA">
    <property type="protein sequence ID" value="GPAI047047-PA"/>
    <property type="gene ID" value="GPAI047047"/>
</dbReference>
<evidence type="ECO:0000313" key="2">
    <source>
        <dbReference type="EnsemblMetazoa" id="GPAI047047-PA"/>
    </source>
</evidence>
<feature type="compositionally biased region" description="Low complexity" evidence="1">
    <location>
        <begin position="179"/>
        <end position="188"/>
    </location>
</feature>
<feature type="compositionally biased region" description="Acidic residues" evidence="1">
    <location>
        <begin position="189"/>
        <end position="200"/>
    </location>
</feature>
<dbReference type="VEuPathDB" id="VectorBase:GPAI047047"/>